<evidence type="ECO:0000256" key="1">
    <source>
        <dbReference type="ARBA" id="ARBA00004514"/>
    </source>
</evidence>
<reference evidence="6 7" key="1">
    <citation type="journal article" date="2011" name="J. Bacteriol.">
        <title>Complete genome sequence of the cellulose-degrading bacterium Cellulosilyticum lentocellum.</title>
        <authorList>
            <consortium name="US DOE Joint Genome Institute"/>
            <person name="Miller D.A."/>
            <person name="Suen G."/>
            <person name="Bruce D."/>
            <person name="Copeland A."/>
            <person name="Cheng J.F."/>
            <person name="Detter C."/>
            <person name="Goodwin L.A."/>
            <person name="Han C.S."/>
            <person name="Hauser L.J."/>
            <person name="Land M.L."/>
            <person name="Lapidus A."/>
            <person name="Lucas S."/>
            <person name="Meincke L."/>
            <person name="Pitluck S."/>
            <person name="Tapia R."/>
            <person name="Teshima H."/>
            <person name="Woyke T."/>
            <person name="Fox B.G."/>
            <person name="Angert E.R."/>
            <person name="Currie C.R."/>
        </authorList>
    </citation>
    <scope>NUCLEOTIDE SEQUENCE [LARGE SCALE GENOMIC DNA]</scope>
    <source>
        <strain evidence="7">ATCC 49066 / DSM 5427 / NCIMB 11756 / RHM5</strain>
    </source>
</reference>
<proteinExistence type="inferred from homology"/>
<evidence type="ECO:0000256" key="2">
    <source>
        <dbReference type="ARBA" id="ARBA00008787"/>
    </source>
</evidence>
<protein>
    <submittedName>
        <fullName evidence="6">Flagellar protein FliS</fullName>
    </submittedName>
</protein>
<dbReference type="InterPro" id="IPR036584">
    <property type="entry name" value="FliS_sf"/>
</dbReference>
<dbReference type="KEGG" id="cle:Clole_3588"/>
<keyword evidence="7" id="KW-1185">Reference proteome</keyword>
<evidence type="ECO:0000313" key="7">
    <source>
        <dbReference type="Proteomes" id="UP000008467"/>
    </source>
</evidence>
<evidence type="ECO:0000256" key="4">
    <source>
        <dbReference type="ARBA" id="ARBA00022795"/>
    </source>
</evidence>
<keyword evidence="5" id="KW-0143">Chaperone</keyword>
<gene>
    <name evidence="6" type="ordered locus">Clole_3588</name>
</gene>
<dbReference type="AlphaFoldDB" id="F2JT52"/>
<evidence type="ECO:0000256" key="3">
    <source>
        <dbReference type="ARBA" id="ARBA00022490"/>
    </source>
</evidence>
<keyword evidence="6" id="KW-0969">Cilium</keyword>
<dbReference type="GO" id="GO:0071973">
    <property type="term" value="P:bacterial-type flagellum-dependent cell motility"/>
    <property type="evidence" value="ECO:0007669"/>
    <property type="project" value="TreeGrafter"/>
</dbReference>
<dbReference type="Proteomes" id="UP000008467">
    <property type="component" value="Chromosome"/>
</dbReference>
<dbReference type="PIRSF" id="PIRSF039090">
    <property type="entry name" value="Flis"/>
    <property type="match status" value="1"/>
</dbReference>
<dbReference type="CDD" id="cd16098">
    <property type="entry name" value="FliS"/>
    <property type="match status" value="1"/>
</dbReference>
<dbReference type="Gene3D" id="1.20.120.340">
    <property type="entry name" value="Flagellar protein FliS"/>
    <property type="match status" value="1"/>
</dbReference>
<keyword evidence="4" id="KW-1005">Bacterial flagellum biogenesis</keyword>
<dbReference type="eggNOG" id="COG1516">
    <property type="taxonomic scope" value="Bacteria"/>
</dbReference>
<evidence type="ECO:0000313" key="6">
    <source>
        <dbReference type="EMBL" id="ADZ85271.1"/>
    </source>
</evidence>
<dbReference type="GO" id="GO:0044780">
    <property type="term" value="P:bacterial-type flagellum assembly"/>
    <property type="evidence" value="ECO:0007669"/>
    <property type="project" value="InterPro"/>
</dbReference>
<dbReference type="EMBL" id="CP002582">
    <property type="protein sequence ID" value="ADZ85271.1"/>
    <property type="molecule type" value="Genomic_DNA"/>
</dbReference>
<dbReference type="PANTHER" id="PTHR34773:SF1">
    <property type="entry name" value="FLAGELLAR SECRETION CHAPERONE FLIS"/>
    <property type="match status" value="1"/>
</dbReference>
<dbReference type="NCBIfam" id="TIGR00208">
    <property type="entry name" value="fliS"/>
    <property type="match status" value="1"/>
</dbReference>
<comment type="subcellular location">
    <subcellularLocation>
        <location evidence="1">Cytoplasm</location>
        <location evidence="1">Cytosol</location>
    </subcellularLocation>
</comment>
<keyword evidence="3" id="KW-0963">Cytoplasm</keyword>
<name>F2JT52_CELLD</name>
<keyword evidence="6" id="KW-0966">Cell projection</keyword>
<accession>F2JT52</accession>
<dbReference type="PANTHER" id="PTHR34773">
    <property type="entry name" value="FLAGELLAR SECRETION CHAPERONE FLIS"/>
    <property type="match status" value="1"/>
</dbReference>
<dbReference type="GO" id="GO:0005829">
    <property type="term" value="C:cytosol"/>
    <property type="evidence" value="ECO:0007669"/>
    <property type="project" value="UniProtKB-SubCell"/>
</dbReference>
<evidence type="ECO:0000256" key="5">
    <source>
        <dbReference type="ARBA" id="ARBA00023186"/>
    </source>
</evidence>
<organism evidence="6 7">
    <name type="scientific">Cellulosilyticum lentocellum (strain ATCC 49066 / DSM 5427 / NCIMB 11756 / RHM5)</name>
    <name type="common">Clostridium lentocellum</name>
    <dbReference type="NCBI Taxonomy" id="642492"/>
    <lineage>
        <taxon>Bacteria</taxon>
        <taxon>Bacillati</taxon>
        <taxon>Bacillota</taxon>
        <taxon>Clostridia</taxon>
        <taxon>Lachnospirales</taxon>
        <taxon>Cellulosilyticaceae</taxon>
        <taxon>Cellulosilyticum</taxon>
    </lineage>
</organism>
<sequence length="124" mass="14236">MLAANYQKYQQNSVLTASPQELTLMLYNGAIKSCNQGIEAIEEGKIEKAHQYITKTQDIILELKCTLDDKYPISKNFEELYDYIMMLLVDANITKNGERLLEAKAFITDFRDLWKEAMKASKSS</sequence>
<dbReference type="HOGENOM" id="CLU_080373_3_2_9"/>
<comment type="similarity">
    <text evidence="2">Belongs to the FliS family.</text>
</comment>
<dbReference type="STRING" id="642492.Clole_3588"/>
<dbReference type="RefSeq" id="WP_013658547.1">
    <property type="nucleotide sequence ID" value="NC_015275.1"/>
</dbReference>
<dbReference type="SUPFAM" id="SSF101116">
    <property type="entry name" value="Flagellar export chaperone FliS"/>
    <property type="match status" value="1"/>
</dbReference>
<keyword evidence="6" id="KW-0282">Flagellum</keyword>
<dbReference type="InterPro" id="IPR003713">
    <property type="entry name" value="FliS"/>
</dbReference>
<dbReference type="Pfam" id="PF02561">
    <property type="entry name" value="FliS"/>
    <property type="match status" value="1"/>
</dbReference>